<dbReference type="InterPro" id="IPR011990">
    <property type="entry name" value="TPR-like_helical_dom_sf"/>
</dbReference>
<dbReference type="Gene3D" id="1.25.40.10">
    <property type="entry name" value="Tetratricopeptide repeat domain"/>
    <property type="match status" value="1"/>
</dbReference>
<comment type="caution">
    <text evidence="3">The sequence shown here is derived from an EMBL/GenBank/DDBJ whole genome shotgun (WGS) entry which is preliminary data.</text>
</comment>
<dbReference type="PANTHER" id="PTHR32234:SF0">
    <property type="entry name" value="THIOL:DISULFIDE INTERCHANGE PROTEIN DSBD"/>
    <property type="match status" value="1"/>
</dbReference>
<dbReference type="AlphaFoldDB" id="A0A847RUU1"/>
<evidence type="ECO:0000313" key="4">
    <source>
        <dbReference type="Proteomes" id="UP000570474"/>
    </source>
</evidence>
<dbReference type="InterPro" id="IPR013766">
    <property type="entry name" value="Thioredoxin_domain"/>
</dbReference>
<dbReference type="EMBL" id="JABAIA010000002">
    <property type="protein sequence ID" value="NLR66843.1"/>
    <property type="molecule type" value="Genomic_DNA"/>
</dbReference>
<reference evidence="3 4" key="1">
    <citation type="submission" date="2020-04" db="EMBL/GenBank/DDBJ databases">
        <authorList>
            <person name="Yin C."/>
        </authorList>
    </citation>
    <scope>NUCLEOTIDE SEQUENCE [LARGE SCALE GENOMIC DNA]</scope>
    <source>
        <strain evidence="3 4">Ae27</strain>
    </source>
</reference>
<feature type="signal peptide" evidence="1">
    <location>
        <begin position="1"/>
        <end position="18"/>
    </location>
</feature>
<name>A0A847RUU1_9BACT</name>
<dbReference type="GO" id="GO:0045454">
    <property type="term" value="P:cell redox homeostasis"/>
    <property type="evidence" value="ECO:0007669"/>
    <property type="project" value="TreeGrafter"/>
</dbReference>
<dbReference type="InterPro" id="IPR036249">
    <property type="entry name" value="Thioredoxin-like_sf"/>
</dbReference>
<dbReference type="RefSeq" id="WP_168872745.1">
    <property type="nucleotide sequence ID" value="NZ_JABAIA010000002.1"/>
</dbReference>
<feature type="domain" description="Thioredoxin" evidence="2">
    <location>
        <begin position="12"/>
        <end position="148"/>
    </location>
</feature>
<keyword evidence="4" id="KW-1185">Reference proteome</keyword>
<protein>
    <submittedName>
        <fullName evidence="3">Thioredoxin fold domain-containing protein</fullName>
    </submittedName>
</protein>
<proteinExistence type="predicted"/>
<dbReference type="Gene3D" id="3.40.30.10">
    <property type="entry name" value="Glutaredoxin"/>
    <property type="match status" value="1"/>
</dbReference>
<dbReference type="InterPro" id="IPR012336">
    <property type="entry name" value="Thioredoxin-like_fold"/>
</dbReference>
<sequence length="434" mass="50766">MKKILILLLTTMPLLAPAQETKINFTDEPSWDKILSMAKSEKKSILLDVYATWCIPCKKMEKEVYTLDSIGEYINRYFISLKIQIDSNKNDNENIKKKYYISKSIKDKFKVTSVPSIIFLDSNGILLHRSLGYMNADQFLSVCRVATNPLTNYAGKRDKFIKNLLSPSELMDYALELNLYHEDSLAQIVTQFYKKNYLNLGNPNDILTPQFPRLLLKYPTLLSSQDKLVRYIYQNPGESDRRVAVKGFSHQLLDYLITRDVVKPKLEGKTRNNRPATKSTWRSIKKEIENTWDIQTADRVIEKNKTIWYTQKKDWKKLIKLKMKTFDDSSFITDSWKAYEVNEFVWNVVFKHSKNVNTLKKASQYMKQITKQYPENHAAIDTYANVLYKLGKKEEALSTEKKALYIAEKSMLNEDANVYKETIKKIELNIPTWQ</sequence>
<dbReference type="SUPFAM" id="SSF48452">
    <property type="entry name" value="TPR-like"/>
    <property type="match status" value="1"/>
</dbReference>
<evidence type="ECO:0000256" key="1">
    <source>
        <dbReference type="SAM" id="SignalP"/>
    </source>
</evidence>
<dbReference type="SUPFAM" id="SSF52833">
    <property type="entry name" value="Thioredoxin-like"/>
    <property type="match status" value="1"/>
</dbReference>
<dbReference type="PROSITE" id="PS51352">
    <property type="entry name" value="THIOREDOXIN_2"/>
    <property type="match status" value="1"/>
</dbReference>
<keyword evidence="1" id="KW-0732">Signal</keyword>
<gene>
    <name evidence="3" type="ORF">HGH92_21220</name>
</gene>
<evidence type="ECO:0000313" key="3">
    <source>
        <dbReference type="EMBL" id="NLR66843.1"/>
    </source>
</evidence>
<accession>A0A847RUU1</accession>
<dbReference type="GO" id="GO:0006950">
    <property type="term" value="P:response to stress"/>
    <property type="evidence" value="ECO:0007669"/>
    <property type="project" value="UniProtKB-ARBA"/>
</dbReference>
<dbReference type="Pfam" id="PF13098">
    <property type="entry name" value="Thioredoxin_2"/>
    <property type="match status" value="1"/>
</dbReference>
<feature type="chain" id="PRO_5032972785" evidence="1">
    <location>
        <begin position="19"/>
        <end position="434"/>
    </location>
</feature>
<evidence type="ECO:0000259" key="2">
    <source>
        <dbReference type="PROSITE" id="PS51352"/>
    </source>
</evidence>
<organism evidence="3 4">
    <name type="scientific">Chitinophaga varians</name>
    <dbReference type="NCBI Taxonomy" id="2202339"/>
    <lineage>
        <taxon>Bacteria</taxon>
        <taxon>Pseudomonadati</taxon>
        <taxon>Bacteroidota</taxon>
        <taxon>Chitinophagia</taxon>
        <taxon>Chitinophagales</taxon>
        <taxon>Chitinophagaceae</taxon>
        <taxon>Chitinophaga</taxon>
    </lineage>
</organism>
<dbReference type="Proteomes" id="UP000570474">
    <property type="component" value="Unassembled WGS sequence"/>
</dbReference>
<dbReference type="PANTHER" id="PTHR32234">
    <property type="entry name" value="THIOL:DISULFIDE INTERCHANGE PROTEIN DSBD"/>
    <property type="match status" value="1"/>
</dbReference>
<dbReference type="GO" id="GO:0015035">
    <property type="term" value="F:protein-disulfide reductase activity"/>
    <property type="evidence" value="ECO:0007669"/>
    <property type="project" value="TreeGrafter"/>
</dbReference>